<feature type="non-terminal residue" evidence="5">
    <location>
        <position position="129"/>
    </location>
</feature>
<keyword evidence="6" id="KW-1185">Reference proteome</keyword>
<evidence type="ECO:0000256" key="2">
    <source>
        <dbReference type="ARBA" id="ARBA00022989"/>
    </source>
</evidence>
<reference evidence="5 6" key="1">
    <citation type="submission" date="2021-06" db="EMBL/GenBank/DDBJ databases">
        <authorList>
            <person name="Kallberg Y."/>
            <person name="Tangrot J."/>
            <person name="Rosling A."/>
        </authorList>
    </citation>
    <scope>NUCLEOTIDE SEQUENCE [LARGE SCALE GENOMIC DNA]</scope>
    <source>
        <strain evidence="5 6">120-4 pot B 10/14</strain>
    </source>
</reference>
<dbReference type="Gene3D" id="1.20.1560.10">
    <property type="entry name" value="ABC transporter type 1, transmembrane domain"/>
    <property type="match status" value="1"/>
</dbReference>
<proteinExistence type="predicted"/>
<accession>A0ABN7XP69</accession>
<dbReference type="SUPFAM" id="SSF90123">
    <property type="entry name" value="ABC transporter transmembrane region"/>
    <property type="match status" value="1"/>
</dbReference>
<keyword evidence="2 4" id="KW-1133">Transmembrane helix</keyword>
<evidence type="ECO:0000256" key="4">
    <source>
        <dbReference type="SAM" id="Phobius"/>
    </source>
</evidence>
<evidence type="ECO:0000313" key="5">
    <source>
        <dbReference type="EMBL" id="CAG8856827.1"/>
    </source>
</evidence>
<protein>
    <submittedName>
        <fullName evidence="5">20961_t:CDS:1</fullName>
    </submittedName>
</protein>
<gene>
    <name evidence="5" type="ORF">GMARGA_LOCUS45648</name>
</gene>
<comment type="caution">
    <text evidence="5">The sequence shown here is derived from an EMBL/GenBank/DDBJ whole genome shotgun (WGS) entry which is preliminary data.</text>
</comment>
<dbReference type="EMBL" id="CAJVQB010164262">
    <property type="protein sequence ID" value="CAG8856827.1"/>
    <property type="molecule type" value="Genomic_DNA"/>
</dbReference>
<name>A0ABN7XP69_GIGMA</name>
<keyword evidence="1 4" id="KW-0812">Transmembrane</keyword>
<organism evidence="5 6">
    <name type="scientific">Gigaspora margarita</name>
    <dbReference type="NCBI Taxonomy" id="4874"/>
    <lineage>
        <taxon>Eukaryota</taxon>
        <taxon>Fungi</taxon>
        <taxon>Fungi incertae sedis</taxon>
        <taxon>Mucoromycota</taxon>
        <taxon>Glomeromycotina</taxon>
        <taxon>Glomeromycetes</taxon>
        <taxon>Diversisporales</taxon>
        <taxon>Gigasporaceae</taxon>
        <taxon>Gigaspora</taxon>
    </lineage>
</organism>
<dbReference type="InterPro" id="IPR036640">
    <property type="entry name" value="ABC1_TM_sf"/>
</dbReference>
<keyword evidence="3 4" id="KW-0472">Membrane</keyword>
<evidence type="ECO:0000313" key="6">
    <source>
        <dbReference type="Proteomes" id="UP000789901"/>
    </source>
</evidence>
<evidence type="ECO:0000256" key="1">
    <source>
        <dbReference type="ARBA" id="ARBA00022692"/>
    </source>
</evidence>
<evidence type="ECO:0000256" key="3">
    <source>
        <dbReference type="ARBA" id="ARBA00023136"/>
    </source>
</evidence>
<feature type="transmembrane region" description="Helical" evidence="4">
    <location>
        <begin position="51"/>
        <end position="83"/>
    </location>
</feature>
<feature type="transmembrane region" description="Helical" evidence="4">
    <location>
        <begin position="103"/>
        <end position="126"/>
    </location>
</feature>
<dbReference type="Proteomes" id="UP000789901">
    <property type="component" value="Unassembled WGS sequence"/>
</dbReference>
<sequence>MIENTIAISIEESSGIKLDPTEERILNDQISIIEKKESYFTLYRFATKFDWIIMFIGLVFSAAAGSALAGKSVLYGIMAGYYIGFQTHTISTNEFYEGLNYYFLIYVYFAIFTFIVTYIALVTWLLTGE</sequence>